<dbReference type="Proteomes" id="UP001364224">
    <property type="component" value="Unassembled WGS sequence"/>
</dbReference>
<gene>
    <name evidence="6" type="ORF">V1286_004798</name>
</gene>
<evidence type="ECO:0000313" key="6">
    <source>
        <dbReference type="EMBL" id="MEH2557269.1"/>
    </source>
</evidence>
<sequence length="165" mass="17951">MNQISADVPDWTREVPRQFWDPGRKLLLSVRRYQFWRARGGLLGHFFCKILVLRHRFWSVVTGADIPLTCQIGGGLLIPHPNGIVIHPDAKIGVNCLIFHQVTLGHREQGGVPEIGGHVDIGAGAKILGPVRIGAHARIGANAVVITDIDSHAVAVGFGKIYHPG</sequence>
<dbReference type="Pfam" id="PF00132">
    <property type="entry name" value="Hexapep"/>
    <property type="match status" value="1"/>
</dbReference>
<keyword evidence="7" id="KW-1185">Reference proteome</keyword>
<dbReference type="GO" id="GO:0009001">
    <property type="term" value="F:serine O-acetyltransferase activity"/>
    <property type="evidence" value="ECO:0007669"/>
    <property type="project" value="UniProtKB-EC"/>
</dbReference>
<dbReference type="PANTHER" id="PTHR42811">
    <property type="entry name" value="SERINE ACETYLTRANSFERASE"/>
    <property type="match status" value="1"/>
</dbReference>
<proteinExistence type="inferred from homology"/>
<evidence type="ECO:0000313" key="7">
    <source>
        <dbReference type="Proteomes" id="UP001364224"/>
    </source>
</evidence>
<keyword evidence="2 5" id="KW-0808">Transferase</keyword>
<dbReference type="EMBL" id="JAZHRV010000001">
    <property type="protein sequence ID" value="MEH2557269.1"/>
    <property type="molecule type" value="Genomic_DNA"/>
</dbReference>
<name>A0ABU8BFF0_9BRAD</name>
<keyword evidence="4 5" id="KW-0012">Acyltransferase</keyword>
<evidence type="ECO:0000256" key="3">
    <source>
        <dbReference type="ARBA" id="ARBA00022737"/>
    </source>
</evidence>
<dbReference type="CDD" id="cd03354">
    <property type="entry name" value="LbH_SAT"/>
    <property type="match status" value="1"/>
</dbReference>
<dbReference type="Gene3D" id="2.160.10.10">
    <property type="entry name" value="Hexapeptide repeat proteins"/>
    <property type="match status" value="1"/>
</dbReference>
<dbReference type="RefSeq" id="WP_334483246.1">
    <property type="nucleotide sequence ID" value="NZ_JAZHRV010000001.1"/>
</dbReference>
<dbReference type="PROSITE" id="PS00101">
    <property type="entry name" value="HEXAPEP_TRANSFERASES"/>
    <property type="match status" value="1"/>
</dbReference>
<comment type="similarity">
    <text evidence="1 5">Belongs to the transferase hexapeptide repeat family.</text>
</comment>
<evidence type="ECO:0000256" key="2">
    <source>
        <dbReference type="ARBA" id="ARBA00022679"/>
    </source>
</evidence>
<dbReference type="InterPro" id="IPR011004">
    <property type="entry name" value="Trimer_LpxA-like_sf"/>
</dbReference>
<dbReference type="SUPFAM" id="SSF51161">
    <property type="entry name" value="Trimeric LpxA-like enzymes"/>
    <property type="match status" value="1"/>
</dbReference>
<protein>
    <recommendedName>
        <fullName evidence="5">Serine acetyltransferase</fullName>
        <ecNumber evidence="5">2.3.1.30</ecNumber>
    </recommendedName>
</protein>
<dbReference type="InterPro" id="IPR045304">
    <property type="entry name" value="LbH_SAT"/>
</dbReference>
<dbReference type="EC" id="2.3.1.30" evidence="5"/>
<dbReference type="InterPro" id="IPR001451">
    <property type="entry name" value="Hexapep"/>
</dbReference>
<keyword evidence="3" id="KW-0677">Repeat</keyword>
<accession>A0ABU8BFF0</accession>
<comment type="catalytic activity">
    <reaction evidence="5">
        <text>L-serine + acetyl-CoA = O-acetyl-L-serine + CoA</text>
        <dbReference type="Rhea" id="RHEA:24560"/>
        <dbReference type="ChEBI" id="CHEBI:33384"/>
        <dbReference type="ChEBI" id="CHEBI:57287"/>
        <dbReference type="ChEBI" id="CHEBI:57288"/>
        <dbReference type="ChEBI" id="CHEBI:58340"/>
        <dbReference type="EC" id="2.3.1.30"/>
    </reaction>
</comment>
<organism evidence="6 7">
    <name type="scientific">Bradyrhizobium algeriense</name>
    <dbReference type="NCBI Taxonomy" id="634784"/>
    <lineage>
        <taxon>Bacteria</taxon>
        <taxon>Pseudomonadati</taxon>
        <taxon>Pseudomonadota</taxon>
        <taxon>Alphaproteobacteria</taxon>
        <taxon>Hyphomicrobiales</taxon>
        <taxon>Nitrobacteraceae</taxon>
        <taxon>Bradyrhizobium</taxon>
    </lineage>
</organism>
<evidence type="ECO:0000256" key="4">
    <source>
        <dbReference type="ARBA" id="ARBA00023315"/>
    </source>
</evidence>
<comment type="caution">
    <text evidence="6">The sequence shown here is derived from an EMBL/GenBank/DDBJ whole genome shotgun (WGS) entry which is preliminary data.</text>
</comment>
<dbReference type="PIRSF" id="PIRSF000441">
    <property type="entry name" value="CysE"/>
    <property type="match status" value="1"/>
</dbReference>
<dbReference type="InterPro" id="IPR005881">
    <property type="entry name" value="Ser_O-AcTrfase"/>
</dbReference>
<evidence type="ECO:0000256" key="5">
    <source>
        <dbReference type="PIRNR" id="PIRNR000441"/>
    </source>
</evidence>
<dbReference type="InterPro" id="IPR018357">
    <property type="entry name" value="Hexapep_transf_CS"/>
</dbReference>
<evidence type="ECO:0000256" key="1">
    <source>
        <dbReference type="ARBA" id="ARBA00007274"/>
    </source>
</evidence>
<reference evidence="6 7" key="1">
    <citation type="submission" date="2024-02" db="EMBL/GenBank/DDBJ databases">
        <title>Adaptive strategies in a cosmopolitan and abundant soil bacterium.</title>
        <authorList>
            <person name="Carini P."/>
        </authorList>
    </citation>
    <scope>NUCLEOTIDE SEQUENCE [LARGE SCALE GENOMIC DNA]</scope>
    <source>
        <strain evidence="6 7">AZCC 1608</strain>
    </source>
</reference>